<dbReference type="EMBL" id="JAWDJW010006798">
    <property type="protein sequence ID" value="KAK3063570.1"/>
    <property type="molecule type" value="Genomic_DNA"/>
</dbReference>
<organism evidence="1 2">
    <name type="scientific">Coniosporium uncinatum</name>
    <dbReference type="NCBI Taxonomy" id="93489"/>
    <lineage>
        <taxon>Eukaryota</taxon>
        <taxon>Fungi</taxon>
        <taxon>Dikarya</taxon>
        <taxon>Ascomycota</taxon>
        <taxon>Pezizomycotina</taxon>
        <taxon>Dothideomycetes</taxon>
        <taxon>Dothideomycetes incertae sedis</taxon>
        <taxon>Coniosporium</taxon>
    </lineage>
</organism>
<evidence type="ECO:0000313" key="2">
    <source>
        <dbReference type="Proteomes" id="UP001186974"/>
    </source>
</evidence>
<keyword evidence="2" id="KW-1185">Reference proteome</keyword>
<reference evidence="1" key="1">
    <citation type="submission" date="2024-09" db="EMBL/GenBank/DDBJ databases">
        <title>Black Yeasts Isolated from many extreme environments.</title>
        <authorList>
            <person name="Coleine C."/>
            <person name="Stajich J.E."/>
            <person name="Selbmann L."/>
        </authorList>
    </citation>
    <scope>NUCLEOTIDE SEQUENCE</scope>
    <source>
        <strain evidence="1">CCFEE 5737</strain>
    </source>
</reference>
<name>A0ACC3D8H5_9PEZI</name>
<sequence>MERLELHMRNTHIQNKFNVKKEEASIIFEMDIADWQPSKSRRQGQDKEMDWIAPQHSFVLSKYLNGEQDWGELSLPERKKTGRGKHSPQKNMPRPSTPLAPQRKAPEDVQPVVPPAKKKHRVPAAPDGVTLFRTTSKQAIAEGDLLSESDDELDEDWLVQVQEEDYREDGRSLDAIDMLSQLDNHIRREGVSADIHVGDSLVRFVRQHINVSTPEGVKEALRQKVQELRKGGIIDALICKHCVSILDVPDSITVAEPPRGALTNGTTKTATSVLTNGTGNGRHMTNGSTRSPSRASDMDMERMSLEQLNVLHSVSPKGKEAVWHEHLTGYRDNYEAKMARLEKRRTASGKFGKLKKIQQKSAGSRPNTPLANSVGAANDEDADVVMVDVPPRASVERQDSAVTSGAVSAGNTEDKLGGCLCGKRVEGMRGAILCANLSCIQSNYHTKCVGLAERNPGWLCPSCAD</sequence>
<dbReference type="Proteomes" id="UP001186974">
    <property type="component" value="Unassembled WGS sequence"/>
</dbReference>
<proteinExistence type="predicted"/>
<protein>
    <submittedName>
        <fullName evidence="1">Uncharacterized protein</fullName>
    </submittedName>
</protein>
<comment type="caution">
    <text evidence="1">The sequence shown here is derived from an EMBL/GenBank/DDBJ whole genome shotgun (WGS) entry which is preliminary data.</text>
</comment>
<gene>
    <name evidence="1" type="ORF">LTS18_014473</name>
</gene>
<evidence type="ECO:0000313" key="1">
    <source>
        <dbReference type="EMBL" id="KAK3063570.1"/>
    </source>
</evidence>
<accession>A0ACC3D8H5</accession>